<dbReference type="Proteomes" id="UP000290649">
    <property type="component" value="Unassembled WGS sequence"/>
</dbReference>
<dbReference type="RefSeq" id="WP_129079066.1">
    <property type="nucleotide sequence ID" value="NZ_QOUX01000045.1"/>
</dbReference>
<dbReference type="SUPFAM" id="SSF158397">
    <property type="entry name" value="TM1646-like"/>
    <property type="match status" value="1"/>
</dbReference>
<dbReference type="OrthoDB" id="1680946at2"/>
<dbReference type="InterPro" id="IPR005585">
    <property type="entry name" value="DUF327"/>
</dbReference>
<evidence type="ECO:0000313" key="1">
    <source>
        <dbReference type="EMBL" id="RXI99555.1"/>
    </source>
</evidence>
<name>A0A4Q0VRY9_9BACI</name>
<accession>A0A4Q0VRY9</accession>
<dbReference type="AlphaFoldDB" id="A0A4Q0VRY9"/>
<keyword evidence="2" id="KW-1185">Reference proteome</keyword>
<organism evidence="1 2">
    <name type="scientific">Anaerobacillus alkaliphilus</name>
    <dbReference type="NCBI Taxonomy" id="1548597"/>
    <lineage>
        <taxon>Bacteria</taxon>
        <taxon>Bacillati</taxon>
        <taxon>Bacillota</taxon>
        <taxon>Bacilli</taxon>
        <taxon>Bacillales</taxon>
        <taxon>Bacillaceae</taxon>
        <taxon>Anaerobacillus</taxon>
    </lineage>
</organism>
<protein>
    <submittedName>
        <fullName evidence="1">DUF327 family protein</fullName>
    </submittedName>
</protein>
<dbReference type="Pfam" id="PF03885">
    <property type="entry name" value="DUF327"/>
    <property type="match status" value="1"/>
</dbReference>
<gene>
    <name evidence="1" type="ORF">DS745_15205</name>
</gene>
<comment type="caution">
    <text evidence="1">The sequence shown here is derived from an EMBL/GenBank/DDBJ whole genome shotgun (WGS) entry which is preliminary data.</text>
</comment>
<dbReference type="Gene3D" id="1.20.120.490">
    <property type="entry name" value="Hypothetical protein TM1646-like domain"/>
    <property type="match status" value="1"/>
</dbReference>
<dbReference type="EMBL" id="QOUX01000045">
    <property type="protein sequence ID" value="RXI99555.1"/>
    <property type="molecule type" value="Genomic_DNA"/>
</dbReference>
<dbReference type="InterPro" id="IPR024042">
    <property type="entry name" value="TM1646-like_dom_sf"/>
</dbReference>
<reference evidence="1 2" key="1">
    <citation type="journal article" date="2019" name="Int. J. Syst. Evol. Microbiol.">
        <title>Anaerobacillus alkaliphilus sp. nov., a novel alkaliphilic and moderately halophilic bacterium.</title>
        <authorList>
            <person name="Borsodi A.K."/>
            <person name="Aszalos J.M."/>
            <person name="Bihari P."/>
            <person name="Nagy I."/>
            <person name="Schumann P."/>
            <person name="Sproer C."/>
            <person name="Kovacs A.L."/>
            <person name="Boka K."/>
            <person name="Dobosy P."/>
            <person name="Ovari M."/>
            <person name="Szili-Kovacs T."/>
            <person name="Toth E."/>
        </authorList>
    </citation>
    <scope>NUCLEOTIDE SEQUENCE [LARGE SCALE GENOMIC DNA]</scope>
    <source>
        <strain evidence="1 2">B16-10</strain>
    </source>
</reference>
<proteinExistence type="predicted"/>
<sequence>MDVQRIGRTSLNKADIKKTGPQASISFTEIMQKGRDEQAYAKLDKLMQDIEDQGKLLADTRTVDELRKYKALVKEFMEDAVKLGLSLEERRGFNRRGRTKIYKIVKEVDRKLLDLTDAVLKKEKSGLEILDMVGEIKGLIVNVYA</sequence>
<evidence type="ECO:0000313" key="2">
    <source>
        <dbReference type="Proteomes" id="UP000290649"/>
    </source>
</evidence>